<feature type="transmembrane region" description="Helical" evidence="6">
    <location>
        <begin position="907"/>
        <end position="933"/>
    </location>
</feature>
<dbReference type="STRING" id="4781.A0A0P1ATD2"/>
<feature type="transmembrane region" description="Helical" evidence="6">
    <location>
        <begin position="781"/>
        <end position="799"/>
    </location>
</feature>
<feature type="active site" description="Phosphocysteine intermediate" evidence="2">
    <location>
        <position position="410"/>
    </location>
</feature>
<dbReference type="Gene3D" id="2.30.29.30">
    <property type="entry name" value="Pleckstrin-homology domain (PH domain)/Phosphotyrosine-binding domain (PTB)"/>
    <property type="match status" value="1"/>
</dbReference>
<sequence length="1042" mass="118274">MDRKQSETSISYRSRRNVDEDSWTEVERQELDHATSFVSESMYLVMESPAGALYSGETVQFKVHALCDQTTLGRVVDSSEKKKVVQDHEDEMMHGTLFLTNYRLLFRSFNHREEEAMEILLHNIAELAEFRVNGKSGFMSQLEISCKNFKVIKLFFPGETVSGDVYVIISQLLMGKLQPAAFVCARQLDISGWKMYELESEFARLGFKTPKCGTQIGGFRITDVNNNYKLCPTYPSSFIVPALVSDGELRKMSNFRARGRVPTITYRHKNDAIVGRCAQPLVGLRRKRCASDEAFIAALRRECGGKVLFIDCRSQTSAYGNIALGGGFEVLDYYKDTNILFMGIENIHSMRDSIRKLFDLIKNEIRGNERPNWLSCLESTRWLEHVRSILVSCSICVAKLIDGTSLMIHCSDGWDRTAQLTALVKLCADPYYRSIKGFQVLIEQEWCAFGHQFRARSGPTDTQVAYWEDDNTSPVFLQFVDAVWQLMRQFPCSFEFSERYLIALVDEAYSKRSGTFLHDCEAARKESKTMYRCTSAWTILELHPDAAEFRNPFFMVPSNDKISSAKSPSVLHCKWHTSSLAIWSSFYLRSLAPNESRDAWAQKLQVTQRELQDQLSVAHEQLQTQMEQNLDLQTEVEQLRRDRAQLTRLLEGEVYSDTLNGLLVHEEEESEDGVLLSVTSMAESRTTCSESGSITSEGKVYATTGVGCFLGGSMSQDFEILHSYFDPIDATSTLFTRRMNVEEVIPRCHNTWQFSSWHDGNISMSKEDGNHKECKLLSGDFAMLLQILLGFIALSVLALKRLREVPRRPLVVWTFDAAKQMVGATFAHVANLFIAIVLYSYQEDMHSVGHSVDQCALYFVNFTLDTTFGIFLNYVLLSAVVLLALRFNWSSLKKPGDYGTPPRVRTWVTQVISWILVIFVCKILIAVVIVAFQKPLGAFAALLFKPLDSYPDVELTIVMIACPCLMNALQFWIQDNFLKKDVRDESFIVAQAAESPNSSDNKLSSLGTQTQDECSEASEDDLKLMIVEKSDRKRLHLDLSSV</sequence>
<dbReference type="Pfam" id="PF12400">
    <property type="entry name" value="STIMATE"/>
    <property type="match status" value="1"/>
</dbReference>
<keyword evidence="6" id="KW-0472">Membrane</keyword>
<feature type="domain" description="Myotubularin phosphatase" evidence="7">
    <location>
        <begin position="192"/>
        <end position="587"/>
    </location>
</feature>
<feature type="binding site" evidence="3">
    <location>
        <begin position="410"/>
        <end position="416"/>
    </location>
    <ligand>
        <name>substrate</name>
    </ligand>
</feature>
<dbReference type="CDD" id="cd10570">
    <property type="entry name" value="PH-GRAM"/>
    <property type="match status" value="1"/>
</dbReference>
<feature type="compositionally biased region" description="Polar residues" evidence="5">
    <location>
        <begin position="996"/>
        <end position="1012"/>
    </location>
</feature>
<feature type="transmembrane region" description="Helical" evidence="6">
    <location>
        <begin position="820"/>
        <end position="841"/>
    </location>
</feature>
<dbReference type="InterPro" id="IPR022127">
    <property type="entry name" value="STIMATE/YPL162C"/>
</dbReference>
<dbReference type="GO" id="GO:0005737">
    <property type="term" value="C:cytoplasm"/>
    <property type="evidence" value="ECO:0007669"/>
    <property type="project" value="TreeGrafter"/>
</dbReference>
<dbReference type="PROSITE" id="PS51339">
    <property type="entry name" value="PPASE_MYOTUBULARIN"/>
    <property type="match status" value="1"/>
</dbReference>
<dbReference type="EMBL" id="CCYD01001572">
    <property type="protein sequence ID" value="CEG45325.1"/>
    <property type="molecule type" value="Genomic_DNA"/>
</dbReference>
<name>A0A0P1ATD2_PLAHL</name>
<evidence type="ECO:0000256" key="4">
    <source>
        <dbReference type="SAM" id="Coils"/>
    </source>
</evidence>
<comment type="similarity">
    <text evidence="1">Belongs to the protein-tyrosine phosphatase family. Non-receptor class myotubularin subfamily.</text>
</comment>
<dbReference type="InterPro" id="IPR011993">
    <property type="entry name" value="PH-like_dom_sf"/>
</dbReference>
<evidence type="ECO:0000313" key="8">
    <source>
        <dbReference type="EMBL" id="CEG45325.1"/>
    </source>
</evidence>
<keyword evidence="4" id="KW-0175">Coiled coil</keyword>
<dbReference type="SUPFAM" id="SSF52799">
    <property type="entry name" value="(Phosphotyrosine protein) phosphatases II"/>
    <property type="match status" value="1"/>
</dbReference>
<keyword evidence="6" id="KW-0812">Transmembrane</keyword>
<feature type="coiled-coil region" evidence="4">
    <location>
        <begin position="601"/>
        <end position="649"/>
    </location>
</feature>
<protein>
    <submittedName>
        <fullName evidence="8">Myotubularin-like protein</fullName>
    </submittedName>
</protein>
<evidence type="ECO:0000256" key="2">
    <source>
        <dbReference type="PIRSR" id="PIRSR630564-1"/>
    </source>
</evidence>
<evidence type="ECO:0000256" key="5">
    <source>
        <dbReference type="SAM" id="MobiDB-lite"/>
    </source>
</evidence>
<evidence type="ECO:0000256" key="1">
    <source>
        <dbReference type="ARBA" id="ARBA00007471"/>
    </source>
</evidence>
<evidence type="ECO:0000256" key="6">
    <source>
        <dbReference type="SAM" id="Phobius"/>
    </source>
</evidence>
<proteinExistence type="inferred from homology"/>
<dbReference type="PANTHER" id="PTHR10807">
    <property type="entry name" value="MYOTUBULARIN-RELATED"/>
    <property type="match status" value="1"/>
</dbReference>
<dbReference type="GeneID" id="36396685"/>
<dbReference type="InterPro" id="IPR016130">
    <property type="entry name" value="Tyr_Pase_AS"/>
</dbReference>
<dbReference type="Proteomes" id="UP000054928">
    <property type="component" value="Unassembled WGS sequence"/>
</dbReference>
<keyword evidence="6" id="KW-1133">Transmembrane helix</keyword>
<dbReference type="Pfam" id="PF06602">
    <property type="entry name" value="Myotub-related"/>
    <property type="match status" value="1"/>
</dbReference>
<keyword evidence="9" id="KW-1185">Reference proteome</keyword>
<feature type="binding site" evidence="3">
    <location>
        <begin position="346"/>
        <end position="347"/>
    </location>
    <ligand>
        <name>substrate</name>
    </ligand>
</feature>
<dbReference type="PANTHER" id="PTHR10807:SF128">
    <property type="entry name" value="PHOSPHATIDYLINOSITOL-3,5-BISPHOSPHATE 3-PHOSPHATASE"/>
    <property type="match status" value="1"/>
</dbReference>
<dbReference type="OrthoDB" id="271628at2759"/>
<dbReference type="CDD" id="cd14507">
    <property type="entry name" value="PTP-MTM-like"/>
    <property type="match status" value="1"/>
</dbReference>
<dbReference type="SUPFAM" id="SSF50729">
    <property type="entry name" value="PH domain-like"/>
    <property type="match status" value="1"/>
</dbReference>
<evidence type="ECO:0000256" key="3">
    <source>
        <dbReference type="PIRSR" id="PIRSR630564-2"/>
    </source>
</evidence>
<dbReference type="InterPro" id="IPR003595">
    <property type="entry name" value="Tyr_Pase_cat"/>
</dbReference>
<dbReference type="InterPro" id="IPR010569">
    <property type="entry name" value="Myotubularin-like_Pase_dom"/>
</dbReference>
<feature type="transmembrane region" description="Helical" evidence="6">
    <location>
        <begin position="868"/>
        <end position="887"/>
    </location>
</feature>
<dbReference type="Pfam" id="PF21098">
    <property type="entry name" value="PH-GRAM_MTMR6-like"/>
    <property type="match status" value="1"/>
</dbReference>
<dbReference type="InterPro" id="IPR048994">
    <property type="entry name" value="PH-GRAM_MTMR6-9"/>
</dbReference>
<dbReference type="InterPro" id="IPR030564">
    <property type="entry name" value="Myotubularin"/>
</dbReference>
<evidence type="ECO:0000259" key="7">
    <source>
        <dbReference type="PROSITE" id="PS51339"/>
    </source>
</evidence>
<dbReference type="RefSeq" id="XP_024581694.1">
    <property type="nucleotide sequence ID" value="XM_024716058.1"/>
</dbReference>
<feature type="region of interest" description="Disordered" evidence="5">
    <location>
        <begin position="996"/>
        <end position="1018"/>
    </location>
</feature>
<evidence type="ECO:0000313" key="9">
    <source>
        <dbReference type="Proteomes" id="UP000054928"/>
    </source>
</evidence>
<feature type="transmembrane region" description="Helical" evidence="6">
    <location>
        <begin position="953"/>
        <end position="973"/>
    </location>
</feature>
<dbReference type="PROSITE" id="PS00383">
    <property type="entry name" value="TYR_PHOSPHATASE_1"/>
    <property type="match status" value="1"/>
</dbReference>
<reference evidence="9" key="1">
    <citation type="submission" date="2014-09" db="EMBL/GenBank/DDBJ databases">
        <authorList>
            <person name="Sharma Rahul"/>
            <person name="Thines Marco"/>
        </authorList>
    </citation>
    <scope>NUCLEOTIDE SEQUENCE [LARGE SCALE GENOMIC DNA]</scope>
</reference>
<organism evidence="8 9">
    <name type="scientific">Plasmopara halstedii</name>
    <name type="common">Downy mildew of sunflower</name>
    <dbReference type="NCBI Taxonomy" id="4781"/>
    <lineage>
        <taxon>Eukaryota</taxon>
        <taxon>Sar</taxon>
        <taxon>Stramenopiles</taxon>
        <taxon>Oomycota</taxon>
        <taxon>Peronosporomycetes</taxon>
        <taxon>Peronosporales</taxon>
        <taxon>Peronosporaceae</taxon>
        <taxon>Plasmopara</taxon>
    </lineage>
</organism>
<accession>A0A0P1ATD2</accession>
<dbReference type="InterPro" id="IPR029021">
    <property type="entry name" value="Prot-tyrosine_phosphatase-like"/>
</dbReference>
<dbReference type="SMART" id="SM00404">
    <property type="entry name" value="PTPc_motif"/>
    <property type="match status" value="1"/>
</dbReference>
<dbReference type="AlphaFoldDB" id="A0A0P1ATD2"/>